<dbReference type="Proteomes" id="UP000030004">
    <property type="component" value="Unassembled WGS sequence"/>
</dbReference>
<dbReference type="eggNOG" id="COG1529">
    <property type="taxonomic scope" value="Bacteria"/>
</dbReference>
<dbReference type="OrthoDB" id="9767994at2"/>
<evidence type="ECO:0000313" key="4">
    <source>
        <dbReference type="Proteomes" id="UP000030004"/>
    </source>
</evidence>
<dbReference type="EMBL" id="AQQX01000004">
    <property type="protein sequence ID" value="KGM48577.1"/>
    <property type="molecule type" value="Genomic_DNA"/>
</dbReference>
<dbReference type="PIRSF" id="PIRSF036389">
    <property type="entry name" value="IOR_B"/>
    <property type="match status" value="1"/>
</dbReference>
<accession>A0A0A0EHA0</accession>
<gene>
    <name evidence="3" type="ORF">ATO9_13190</name>
</gene>
<dbReference type="AlphaFoldDB" id="A0A0A0EHA0"/>
<dbReference type="InterPro" id="IPR037165">
    <property type="entry name" value="AldOxase/xan_DH_Mopterin-bd_sf"/>
</dbReference>
<dbReference type="InterPro" id="IPR000674">
    <property type="entry name" value="Ald_Oxase/Xan_DH_a/b"/>
</dbReference>
<organism evidence="3 4">
    <name type="scientific">Pseudooceanicola atlanticus</name>
    <dbReference type="NCBI Taxonomy" id="1461694"/>
    <lineage>
        <taxon>Bacteria</taxon>
        <taxon>Pseudomonadati</taxon>
        <taxon>Pseudomonadota</taxon>
        <taxon>Alphaproteobacteria</taxon>
        <taxon>Rhodobacterales</taxon>
        <taxon>Paracoccaceae</taxon>
        <taxon>Pseudooceanicola</taxon>
    </lineage>
</organism>
<dbReference type="SUPFAM" id="SSF56003">
    <property type="entry name" value="Molybdenum cofactor-binding domain"/>
    <property type="match status" value="2"/>
</dbReference>
<comment type="caution">
    <text evidence="3">The sequence shown here is derived from an EMBL/GenBank/DDBJ whole genome shotgun (WGS) entry which is preliminary data.</text>
</comment>
<dbReference type="PROSITE" id="PS51318">
    <property type="entry name" value="TAT"/>
    <property type="match status" value="1"/>
</dbReference>
<dbReference type="Pfam" id="PF02738">
    <property type="entry name" value="MoCoBD_1"/>
    <property type="match status" value="1"/>
</dbReference>
<dbReference type="SUPFAM" id="SSF54665">
    <property type="entry name" value="CO dehydrogenase molybdoprotein N-domain-like"/>
    <property type="match status" value="1"/>
</dbReference>
<evidence type="ECO:0000259" key="2">
    <source>
        <dbReference type="SMART" id="SM01008"/>
    </source>
</evidence>
<feature type="domain" description="Aldehyde oxidase/xanthine dehydrogenase a/b hammerhead" evidence="2">
    <location>
        <begin position="237"/>
        <end position="315"/>
    </location>
</feature>
<reference evidence="3 4" key="1">
    <citation type="journal article" date="2015" name="Antonie Van Leeuwenhoek">
        <title>Pseudooceanicola atlanticus gen. nov. sp. nov., isolated from surface seawater of the Atlantic Ocean and reclassification of Oceanicola batsensis, Oceanicola marinus, Oceanicola nitratireducens, Oceanicola nanhaiensis, Oceanicola antarcticus and Oceanicola flagellatus, as Pseudooceanicola batsensis comb. nov., Pseudooceanicola marinus comb. nov., Pseudooceanicola nitratireducens comb. nov., Pseudooceanicola nanhaiensis comb. nov., Pseudooceanicola antarcticus comb. nov., and Pseudooceanicola flagellatus comb. nov.</title>
        <authorList>
            <person name="Lai Q."/>
            <person name="Li G."/>
            <person name="Liu X."/>
            <person name="Du Y."/>
            <person name="Sun F."/>
            <person name="Shao Z."/>
        </authorList>
    </citation>
    <scope>NUCLEOTIDE SEQUENCE [LARGE SCALE GENOMIC DNA]</scope>
    <source>
        <strain evidence="3 4">22II-s11g</strain>
    </source>
</reference>
<dbReference type="PANTHER" id="PTHR47495">
    <property type="entry name" value="ALDEHYDE DEHYDROGENASE"/>
    <property type="match status" value="1"/>
</dbReference>
<dbReference type="STRING" id="1461694.ATO9_13190"/>
<dbReference type="InterPro" id="IPR046867">
    <property type="entry name" value="AldOxase/xan_DH_MoCoBD2"/>
</dbReference>
<dbReference type="Gene3D" id="3.30.365.10">
    <property type="entry name" value="Aldehyde oxidase/xanthine dehydrogenase, molybdopterin binding domain"/>
    <property type="match status" value="4"/>
</dbReference>
<dbReference type="SMART" id="SM01008">
    <property type="entry name" value="Ald_Xan_dh_C"/>
    <property type="match status" value="1"/>
</dbReference>
<feature type="transmembrane region" description="Helical" evidence="1">
    <location>
        <begin position="12"/>
        <end position="30"/>
    </location>
</feature>
<keyword evidence="1" id="KW-1133">Transmembrane helix</keyword>
<keyword evidence="1" id="KW-0812">Transmembrane</keyword>
<name>A0A0A0EHA0_9RHOB</name>
<protein>
    <submittedName>
        <fullName evidence="3">Isoquinoline 1-oxidoreductase</fullName>
    </submittedName>
</protein>
<dbReference type="GO" id="GO:0016491">
    <property type="term" value="F:oxidoreductase activity"/>
    <property type="evidence" value="ECO:0007669"/>
    <property type="project" value="InterPro"/>
</dbReference>
<dbReference type="InterPro" id="IPR008274">
    <property type="entry name" value="AldOxase/xan_DH_MoCoBD1"/>
</dbReference>
<dbReference type="PANTHER" id="PTHR47495:SF2">
    <property type="entry name" value="ALDEHYDE DEHYDROGENASE"/>
    <property type="match status" value="1"/>
</dbReference>
<dbReference type="InterPro" id="IPR052516">
    <property type="entry name" value="N-heterocyclic_Hydroxylase"/>
</dbReference>
<dbReference type="Gene3D" id="3.90.1170.50">
    <property type="entry name" value="Aldehyde oxidase/xanthine dehydrogenase, a/b hammerhead"/>
    <property type="match status" value="1"/>
</dbReference>
<keyword evidence="1" id="KW-0472">Membrane</keyword>
<proteinExistence type="predicted"/>
<evidence type="ECO:0000313" key="3">
    <source>
        <dbReference type="EMBL" id="KGM48577.1"/>
    </source>
</evidence>
<dbReference type="InterPro" id="IPR012368">
    <property type="entry name" value="OxRdtase_Mopterin-bd_su_IorB"/>
</dbReference>
<sequence length="747" mass="79559">MSRIGKIARRTFLIGSAAIVGGVAFGVYAARKPAPNPLRPEEGEVALNPYVLIDADGVTIIVPKAEMGQGVQTTWATLAAEELDIAPADLRIEHGPPGKAYYNRGMGGQILPVPEYKLSGWQEALGEQLSVAGKLFNMQVTGGSTSTVDGYEKMRHAGASARETLKEAAAQQLGVARSTLKTEGGAVVAPDGTRLPYPELALAAAEIDPIVADLRPRGDWRLLGRSQPRHDQAPKATGTAEFSIDVRLEGMKFAALKRNPYQGGAMNGFDPADALAIPGVEQVVDLGDGVAVVANNSWSAMQGAEAVVFDWGAGNYPATTDAIYARFEEALKGDANSTLLDQGDADTLPQGAQEVSADYQVPYLSHAQMEPLSATAIHHGDRMELWSGNQIPIHCRAAAAEEAGLDEIAITLHTTLMGGGFGRRGFTDFTRYAARLATKMQGTPVQLLWSREEDMTHGYYRPGAIAKFRGAVQDGKAVLVDGRIAGQSATASFMKILLGIAPAGPDKIHVEGAFDQPYAIPNARIRGYLAKFDLPVGPWRSVGASINGFIFDSFIDEMAHAAGADPLDFRLQMMREEDPRSAGVLEAVRDISGWTGKTPEGVGRGVGFCYSFGTPVAEVIEVHQTEDGIKLAKAWIAVDPGLAIDPANIEAQMFGGMMFGLSAAMHQQITFADGAAEQMNFYDFDAVRMNTAPEVVEVKIIESGHRVSGVGEPGTPPAASALANALFDLTGQRARRLPLADQFDFVV</sequence>
<dbReference type="InterPro" id="IPR036856">
    <property type="entry name" value="Ald_Oxase/Xan_DH_a/b_sf"/>
</dbReference>
<keyword evidence="4" id="KW-1185">Reference proteome</keyword>
<evidence type="ECO:0000256" key="1">
    <source>
        <dbReference type="SAM" id="Phobius"/>
    </source>
</evidence>
<dbReference type="RefSeq" id="WP_043749525.1">
    <property type="nucleotide sequence ID" value="NZ_AQQX01000004.1"/>
</dbReference>
<dbReference type="InterPro" id="IPR006311">
    <property type="entry name" value="TAT_signal"/>
</dbReference>
<dbReference type="Pfam" id="PF20256">
    <property type="entry name" value="MoCoBD_2"/>
    <property type="match status" value="1"/>
</dbReference>